<sequence>MLIINDKFKIMKKLLFLTAIAVLTFNSSNAQEDTSSDEGISFGVKVGGNISNTSNGKEISDDGTDNRYGFNVGAVVHIPISEKFSLQPEVVYSQQGFTTSSEFDLDLFDIGDIIWRSDYINIPIMASYKVVKGLTLQAGPQVGFNINAEVYNSDIDLGSDFDLYESTNTIDFGAGLGAQYELDFGLFFQARYVWGLSNYIDSEDADNETYSNRVGSLSVGYFFN</sequence>
<gene>
    <name evidence="3" type="ORF">S3_861_0011</name>
</gene>
<keyword evidence="1" id="KW-0732">Signal</keyword>
<organism evidence="3">
    <name type="scientific">uncultured Flavobacteriia bacterium</name>
    <dbReference type="NCBI Taxonomy" id="212695"/>
    <lineage>
        <taxon>Bacteria</taxon>
        <taxon>Pseudomonadati</taxon>
        <taxon>Bacteroidota</taxon>
        <taxon>Flavobacteriia</taxon>
        <taxon>environmental samples</taxon>
    </lineage>
</organism>
<dbReference type="AlphaFoldDB" id="F4MLH6"/>
<feature type="signal peptide" evidence="1">
    <location>
        <begin position="1"/>
        <end position="30"/>
    </location>
</feature>
<evidence type="ECO:0000259" key="2">
    <source>
        <dbReference type="Pfam" id="PF13568"/>
    </source>
</evidence>
<accession>F4MLH6</accession>
<reference evidence="3" key="2">
    <citation type="journal article" date="2012" name="Environ. Microbiol.">
        <title>Genomic content of uncultured Bacteroidetes from contrasting oceanic provinces in the North Atlantic Ocean.</title>
        <authorList>
            <person name="Gomez-Pereira P.R."/>
            <person name="Schuler M."/>
            <person name="Fuchs B.M."/>
            <person name="Bennke C."/>
            <person name="Teeling H."/>
            <person name="Waldmann J."/>
            <person name="Richter M."/>
            <person name="Barbe V."/>
            <person name="Bataille E."/>
            <person name="Glockner F.O."/>
            <person name="Amann R."/>
        </authorList>
    </citation>
    <scope>NUCLEOTIDE SEQUENCE</scope>
</reference>
<evidence type="ECO:0000256" key="1">
    <source>
        <dbReference type="SAM" id="SignalP"/>
    </source>
</evidence>
<dbReference type="Pfam" id="PF13568">
    <property type="entry name" value="OMP_b-brl_2"/>
    <property type="match status" value="1"/>
</dbReference>
<proteinExistence type="predicted"/>
<reference evidence="3" key="1">
    <citation type="submission" date="2010-04" db="EMBL/GenBank/DDBJ databases">
        <authorList>
            <person name="Genoscope - CEA"/>
        </authorList>
    </citation>
    <scope>NUCLEOTIDE SEQUENCE</scope>
</reference>
<name>F4MLH6_9BACT</name>
<feature type="chain" id="PRO_5003311322" description="Outer membrane protein beta-barrel domain-containing protein" evidence="1">
    <location>
        <begin position="31"/>
        <end position="224"/>
    </location>
</feature>
<feature type="domain" description="Outer membrane protein beta-barrel" evidence="2">
    <location>
        <begin position="30"/>
        <end position="200"/>
    </location>
</feature>
<dbReference type="InterPro" id="IPR025665">
    <property type="entry name" value="Beta-barrel_OMP_2"/>
</dbReference>
<dbReference type="EMBL" id="FQ032802">
    <property type="protein sequence ID" value="CBL80533.1"/>
    <property type="molecule type" value="Genomic_DNA"/>
</dbReference>
<protein>
    <recommendedName>
        <fullName evidence="2">Outer membrane protein beta-barrel domain-containing protein</fullName>
    </recommendedName>
</protein>
<evidence type="ECO:0000313" key="3">
    <source>
        <dbReference type="EMBL" id="CBL80533.1"/>
    </source>
</evidence>